<reference evidence="16 17" key="1">
    <citation type="journal article" date="2020" name="Nature">
        <title>Six reference-quality genomes reveal evolution of bat adaptations.</title>
        <authorList>
            <person name="Jebb D."/>
            <person name="Huang Z."/>
            <person name="Pippel M."/>
            <person name="Hughes G.M."/>
            <person name="Lavrichenko K."/>
            <person name="Devanna P."/>
            <person name="Winkler S."/>
            <person name="Jermiin L.S."/>
            <person name="Skirmuntt E.C."/>
            <person name="Katzourakis A."/>
            <person name="Burkitt-Gray L."/>
            <person name="Ray D.A."/>
            <person name="Sullivan K.A.M."/>
            <person name="Roscito J.G."/>
            <person name="Kirilenko B.M."/>
            <person name="Davalos L.M."/>
            <person name="Corthals A.P."/>
            <person name="Power M.L."/>
            <person name="Jones G."/>
            <person name="Ransome R.D."/>
            <person name="Dechmann D.K.N."/>
            <person name="Locatelli A.G."/>
            <person name="Puechmaille S.J."/>
            <person name="Fedrigo O."/>
            <person name="Jarvis E.D."/>
            <person name="Hiller M."/>
            <person name="Vernes S.C."/>
            <person name="Myers E.W."/>
            <person name="Teeling E.C."/>
        </authorList>
    </citation>
    <scope>NUCLEOTIDE SEQUENCE [LARGE SCALE GENOMIC DNA]</scope>
    <source>
        <strain evidence="16">MMolMol1</strain>
        <tissue evidence="16">Muscle</tissue>
    </source>
</reference>
<feature type="compositionally biased region" description="Pro residues" evidence="13">
    <location>
        <begin position="223"/>
        <end position="244"/>
    </location>
</feature>
<dbReference type="Pfam" id="PF00198">
    <property type="entry name" value="2-oxoacid_dh"/>
    <property type="match status" value="1"/>
</dbReference>
<dbReference type="FunFam" id="3.30.559.10:FF:000003">
    <property type="entry name" value="Acetyltransferase component of pyruvate dehydrogenase complex"/>
    <property type="match status" value="1"/>
</dbReference>
<feature type="domain" description="Lipoyl-binding" evidence="14">
    <location>
        <begin position="124"/>
        <end position="200"/>
    </location>
</feature>
<keyword evidence="4 12" id="KW-0808">Transferase</keyword>
<dbReference type="NCBIfam" id="TIGR01349">
    <property type="entry name" value="PDHac_trf_mito"/>
    <property type="match status" value="1"/>
</dbReference>
<dbReference type="PANTHER" id="PTHR23151:SF90">
    <property type="entry name" value="DIHYDROLIPOYLLYSINE-RESIDUE ACETYLTRANSFERASE COMPONENT OF PYRUVATE DEHYDROGENASE COMPLEX, MITOCHONDRIAL-RELATED"/>
    <property type="match status" value="1"/>
</dbReference>
<dbReference type="Gene3D" id="4.10.320.10">
    <property type="entry name" value="E3-binding domain"/>
    <property type="match status" value="1"/>
</dbReference>
<evidence type="ECO:0000256" key="10">
    <source>
        <dbReference type="ARBA" id="ARBA00046790"/>
    </source>
</evidence>
<dbReference type="PROSITE" id="PS00189">
    <property type="entry name" value="LIPOYL"/>
    <property type="match status" value="1"/>
</dbReference>
<keyword evidence="7" id="KW-0496">Mitochondrion</keyword>
<evidence type="ECO:0000256" key="11">
    <source>
        <dbReference type="ARBA" id="ARBA00047887"/>
    </source>
</evidence>
<evidence type="ECO:0000256" key="12">
    <source>
        <dbReference type="RuleBase" id="RU361137"/>
    </source>
</evidence>
<gene>
    <name evidence="16" type="ORF">HJG59_003923</name>
</gene>
<name>A0A7J8EQP1_MOLMO</name>
<dbReference type="InterPro" id="IPR004167">
    <property type="entry name" value="PSBD"/>
</dbReference>
<evidence type="ECO:0000256" key="6">
    <source>
        <dbReference type="ARBA" id="ARBA00022946"/>
    </source>
</evidence>
<dbReference type="EC" id="2.3.1.12" evidence="12"/>
<keyword evidence="3" id="KW-0313">Glucose metabolism</keyword>
<feature type="domain" description="Peripheral subunit-binding (PSBD)" evidence="15">
    <location>
        <begin position="262"/>
        <end position="299"/>
    </location>
</feature>
<dbReference type="Gene3D" id="3.30.559.10">
    <property type="entry name" value="Chloramphenicol acetyltransferase-like domain"/>
    <property type="match status" value="1"/>
</dbReference>
<dbReference type="GO" id="GO:0004742">
    <property type="term" value="F:dihydrolipoyllysine-residue acetyltransferase activity"/>
    <property type="evidence" value="ECO:0007669"/>
    <property type="project" value="UniProtKB-UniRule"/>
</dbReference>
<evidence type="ECO:0000256" key="5">
    <source>
        <dbReference type="ARBA" id="ARBA00022823"/>
    </source>
</evidence>
<dbReference type="GO" id="GO:0006006">
    <property type="term" value="P:glucose metabolic process"/>
    <property type="evidence" value="ECO:0007669"/>
    <property type="project" value="UniProtKB-KW"/>
</dbReference>
<dbReference type="AlphaFoldDB" id="A0A7J8EQP1"/>
<dbReference type="InterPro" id="IPR000089">
    <property type="entry name" value="Biotin_lipoyl"/>
</dbReference>
<evidence type="ECO:0000256" key="8">
    <source>
        <dbReference type="ARBA" id="ARBA00023315"/>
    </source>
</evidence>
<protein>
    <recommendedName>
        <fullName evidence="12">Acetyltransferase component of pyruvate dehydrogenase complex</fullName>
        <ecNumber evidence="12">2.3.1.12</ecNumber>
    </recommendedName>
</protein>
<organism evidence="16 17">
    <name type="scientific">Molossus molossus</name>
    <name type="common">Pallas' mastiff bat</name>
    <name type="synonym">Vespertilio molossus</name>
    <dbReference type="NCBI Taxonomy" id="27622"/>
    <lineage>
        <taxon>Eukaryota</taxon>
        <taxon>Metazoa</taxon>
        <taxon>Chordata</taxon>
        <taxon>Craniata</taxon>
        <taxon>Vertebrata</taxon>
        <taxon>Euteleostomi</taxon>
        <taxon>Mammalia</taxon>
        <taxon>Eutheria</taxon>
        <taxon>Laurasiatheria</taxon>
        <taxon>Chiroptera</taxon>
        <taxon>Yangochiroptera</taxon>
        <taxon>Molossidae</taxon>
        <taxon>Molossus</taxon>
    </lineage>
</organism>
<dbReference type="GO" id="GO:0045254">
    <property type="term" value="C:pyruvate dehydrogenase complex"/>
    <property type="evidence" value="ECO:0007669"/>
    <property type="project" value="UniProtKB-UniRule"/>
</dbReference>
<evidence type="ECO:0000256" key="2">
    <source>
        <dbReference type="ARBA" id="ARBA00007317"/>
    </source>
</evidence>
<comment type="similarity">
    <text evidence="2 12">Belongs to the 2-oxoacid dehydrogenase family.</text>
</comment>
<evidence type="ECO:0000256" key="13">
    <source>
        <dbReference type="SAM" id="MobiDB-lite"/>
    </source>
</evidence>
<keyword evidence="5 12" id="KW-0450">Lipoyl</keyword>
<dbReference type="InterPro" id="IPR001078">
    <property type="entry name" value="2-oxoacid_DH_actylTfrase"/>
</dbReference>
<keyword evidence="3" id="KW-0119">Carbohydrate metabolism</keyword>
<dbReference type="PROSITE" id="PS50968">
    <property type="entry name" value="BIOTINYL_LIPOYL"/>
    <property type="match status" value="1"/>
</dbReference>
<comment type="function">
    <text evidence="12">The pyruvate dehydrogenase complex catalyzes the overall conversion of pyruvate to acetyl-CoA and CO(2).</text>
</comment>
<dbReference type="Pfam" id="PF00364">
    <property type="entry name" value="Biotin_lipoyl"/>
    <property type="match status" value="1"/>
</dbReference>
<evidence type="ECO:0000313" key="17">
    <source>
        <dbReference type="Proteomes" id="UP000550707"/>
    </source>
</evidence>
<evidence type="ECO:0000256" key="4">
    <source>
        <dbReference type="ARBA" id="ARBA00022679"/>
    </source>
</evidence>
<feature type="region of interest" description="Disordered" evidence="13">
    <location>
        <begin position="216"/>
        <end position="256"/>
    </location>
</feature>
<dbReference type="GO" id="GO:0006086">
    <property type="term" value="P:pyruvate decarboxylation to acetyl-CoA"/>
    <property type="evidence" value="ECO:0007669"/>
    <property type="project" value="InterPro"/>
</dbReference>
<dbReference type="SUPFAM" id="SSF47005">
    <property type="entry name" value="Peripheral subunit-binding domain of 2-oxo acid dehydrogenase complex"/>
    <property type="match status" value="1"/>
</dbReference>
<keyword evidence="6" id="KW-0809">Transit peptide</keyword>
<evidence type="ECO:0000259" key="15">
    <source>
        <dbReference type="PROSITE" id="PS51826"/>
    </source>
</evidence>
<accession>A0A7J8EQP1</accession>
<dbReference type="GO" id="GO:0005759">
    <property type="term" value="C:mitochondrial matrix"/>
    <property type="evidence" value="ECO:0007669"/>
    <property type="project" value="UniProtKB-SubCell"/>
</dbReference>
<comment type="function">
    <text evidence="9">As part of the pyruvate dehydrogenase complex, catalyzes the transfers of an acetyl group to a lipoic acid moiety. The pyruvate dehydrogenase complex, catalyzes the overall conversion of pyruvate to acetyl-CoA and CO(2), and thereby links cytoplasmic glycolysis and the mitochondrial tricarboxylic acid (TCA) cycle.</text>
</comment>
<dbReference type="InterPro" id="IPR011053">
    <property type="entry name" value="Single_hybrid_motif"/>
</dbReference>
<evidence type="ECO:0000313" key="16">
    <source>
        <dbReference type="EMBL" id="KAF6437439.1"/>
    </source>
</evidence>
<dbReference type="InterPro" id="IPR036625">
    <property type="entry name" value="E3-bd_dom_sf"/>
</dbReference>
<evidence type="ECO:0000256" key="7">
    <source>
        <dbReference type="ARBA" id="ARBA00023128"/>
    </source>
</evidence>
<keyword evidence="17" id="KW-1185">Reference proteome</keyword>
<dbReference type="SUPFAM" id="SSF51230">
    <property type="entry name" value="Single hybrid motif"/>
    <property type="match status" value="2"/>
</dbReference>
<dbReference type="EMBL" id="JACASF010000013">
    <property type="protein sequence ID" value="KAF6437439.1"/>
    <property type="molecule type" value="Genomic_DNA"/>
</dbReference>
<evidence type="ECO:0000259" key="14">
    <source>
        <dbReference type="PROSITE" id="PS50968"/>
    </source>
</evidence>
<comment type="caution">
    <text evidence="16">The sequence shown here is derived from an EMBL/GenBank/DDBJ whole genome shotgun (WGS) entry which is preliminary data.</text>
</comment>
<comment type="cofactor">
    <cofactor evidence="12">
        <name>(R)-lipoate</name>
        <dbReference type="ChEBI" id="CHEBI:83088"/>
    </cofactor>
    <text evidence="12">Binds 1 lipoyl cofactor covalently.</text>
</comment>
<sequence>MWRVCARRAQHAAPRAGFGARWAALREEPGVPGVTPRVGPAPARCISATTGCRVRAFCGWRPGSWARPRSRFLLQLWRSPGRRCYSLPPHQKVPLPSLSPTMQAGTIARWEKKEGEKINEGELIAEVVLPALSPTMTMGTVQRWEKKVGEKLSEGDLLAEIETDKATIGFEVQEEGYLAKILVPEGTRDVPLGTPLCIIVEKEADIPAFADYRPTGVPDLKPQAPPPTPPPVTPVPPTPQPVTPAPSAIRPATPAGPKGRLFVSPLAKKLAAEKGIDLTQVKGTGPEGRIIKKDIDSFVPTKAAPAPAAAVPAPGPGVAPVPTGVFTDTPISNIRRVIAQRLMQSKQTIPHYYLSIDVNMGEVLLVRKELNKMLEGKSKISVNDFLIKASALACLKVPEANSSWLDTVIRQNHVVDISVAVSTPAGLITPIVFNAHIKGLETIANDVVSLATKAREGKLQPHEFQGGTFTISNLGMFGIKNFCAIINPPQACILAIGASEDRLVPADNEKGFDVASMMSVTLSCDHRVVDGAVGAQWLAEFRKYIEKPITMLL</sequence>
<proteinExistence type="inferred from homology"/>
<comment type="catalytic activity">
    <reaction evidence="11">
        <text>N(6)-[(R)-dihydrolipoyl]-L-lysyl-[protein] + acetyl-CoA = N(6)-[(R)-S(8)-acetyldihydrolipoyl]-L-lysyl-[protein] + CoA</text>
        <dbReference type="Rhea" id="RHEA:17017"/>
        <dbReference type="Rhea" id="RHEA-COMP:10475"/>
        <dbReference type="Rhea" id="RHEA-COMP:10478"/>
        <dbReference type="ChEBI" id="CHEBI:57287"/>
        <dbReference type="ChEBI" id="CHEBI:57288"/>
        <dbReference type="ChEBI" id="CHEBI:83100"/>
        <dbReference type="ChEBI" id="CHEBI:83111"/>
        <dbReference type="EC" id="2.3.1.12"/>
    </reaction>
    <physiologicalReaction direction="left-to-right" evidence="11">
        <dbReference type="Rhea" id="RHEA:17018"/>
    </physiologicalReaction>
</comment>
<dbReference type="CDD" id="cd06849">
    <property type="entry name" value="lipoyl_domain"/>
    <property type="match status" value="1"/>
</dbReference>
<dbReference type="Pfam" id="PF02817">
    <property type="entry name" value="E3_binding"/>
    <property type="match status" value="1"/>
</dbReference>
<dbReference type="PANTHER" id="PTHR23151">
    <property type="entry name" value="DIHYDROLIPOAMIDE ACETYL/SUCCINYL-TRANSFERASE-RELATED"/>
    <property type="match status" value="1"/>
</dbReference>
<dbReference type="InterPro" id="IPR006257">
    <property type="entry name" value="LAT1"/>
</dbReference>
<dbReference type="FunFam" id="4.10.320.10:FF:000005">
    <property type="entry name" value="Acetyltransferase component of pyruvate dehydrogenase complex"/>
    <property type="match status" value="1"/>
</dbReference>
<dbReference type="FunFam" id="2.40.50.100:FF:000010">
    <property type="entry name" value="Acetyltransferase component of pyruvate dehydrogenase complex"/>
    <property type="match status" value="1"/>
</dbReference>
<dbReference type="PROSITE" id="PS51826">
    <property type="entry name" value="PSBD"/>
    <property type="match status" value="1"/>
</dbReference>
<dbReference type="InterPro" id="IPR023213">
    <property type="entry name" value="CAT-like_dom_sf"/>
</dbReference>
<evidence type="ECO:0000256" key="3">
    <source>
        <dbReference type="ARBA" id="ARBA00022526"/>
    </source>
</evidence>
<dbReference type="InterPro" id="IPR003016">
    <property type="entry name" value="2-oxoA_DH_lipoyl-BS"/>
</dbReference>
<comment type="subcellular location">
    <subcellularLocation>
        <location evidence="1">Mitochondrion matrix</location>
    </subcellularLocation>
</comment>
<dbReference type="SUPFAM" id="SSF52777">
    <property type="entry name" value="CoA-dependent acyltransferases"/>
    <property type="match status" value="1"/>
</dbReference>
<dbReference type="Gene3D" id="2.40.50.100">
    <property type="match status" value="2"/>
</dbReference>
<comment type="subunit">
    <text evidence="10">Part of the pyruvate dehydrogenase complex (PDHc) that is a multi-enzyme complex composed of multiple copies of three enzymes, pyruvate dehydrogenase (subunits PDH1A and PDHB, E1 component), dihydrolipoamide acetyltransferase (DLAT, E2 component), and dihydrolipoamide dehydrogenase (DLD, E3 component) to which is added an additional protein the E3-binding protein (PDHX, E3BP). In terms of structural architecture, the E2 and E3BP components assemble into a 60meric central core with icosahedral symmetry. The central core is decorated with E1 and E3 proteins. Currently, two alternative models for the E2:E3BP stoichiometry are considered as being either 48:12 (E2(48)-E3BP(12)) or 40:20 (E2(40)-E3BP(20)). Interacts with PDK2 and PDK3. Interacts with SIRT4. Interacts with PDHB.</text>
</comment>
<dbReference type="Proteomes" id="UP000550707">
    <property type="component" value="Unassembled WGS sequence"/>
</dbReference>
<keyword evidence="8 12" id="KW-0012">Acyltransferase</keyword>
<evidence type="ECO:0000256" key="9">
    <source>
        <dbReference type="ARBA" id="ARBA00045906"/>
    </source>
</evidence>
<dbReference type="InterPro" id="IPR045257">
    <property type="entry name" value="E2/Pdx1"/>
</dbReference>
<evidence type="ECO:0000256" key="1">
    <source>
        <dbReference type="ARBA" id="ARBA00004305"/>
    </source>
</evidence>